<feature type="region of interest" description="Disordered" evidence="1">
    <location>
        <begin position="634"/>
        <end position="682"/>
    </location>
</feature>
<feature type="region of interest" description="Disordered" evidence="1">
    <location>
        <begin position="541"/>
        <end position="591"/>
    </location>
</feature>
<dbReference type="PANTHER" id="PTHR21131">
    <property type="entry name" value="SERINE-TYPE ENDOPEPTIDASE INHIBITOR"/>
    <property type="match status" value="1"/>
</dbReference>
<evidence type="ECO:0000313" key="5">
    <source>
        <dbReference type="Proteomes" id="UP000650467"/>
    </source>
</evidence>
<proteinExistence type="predicted"/>
<dbReference type="EMBL" id="JAEHOC010000023">
    <property type="protein sequence ID" value="KAG2431843.1"/>
    <property type="molecule type" value="Genomic_DNA"/>
</dbReference>
<dbReference type="PROSITE" id="PS51465">
    <property type="entry name" value="KAZAL_2"/>
    <property type="match status" value="8"/>
</dbReference>
<feature type="signal peptide" evidence="2">
    <location>
        <begin position="1"/>
        <end position="28"/>
    </location>
</feature>
<dbReference type="InterPro" id="IPR036058">
    <property type="entry name" value="Kazal_dom_sf"/>
</dbReference>
<protein>
    <recommendedName>
        <fullName evidence="3">Kazal-like domain-containing protein</fullName>
    </recommendedName>
</protein>
<feature type="domain" description="Kazal-like" evidence="3">
    <location>
        <begin position="179"/>
        <end position="223"/>
    </location>
</feature>
<dbReference type="Pfam" id="PF00050">
    <property type="entry name" value="Kazal_1"/>
    <property type="match status" value="4"/>
</dbReference>
<feature type="compositionally biased region" description="Gly residues" evidence="1">
    <location>
        <begin position="567"/>
        <end position="591"/>
    </location>
</feature>
<sequence length="682" mass="66953">MGTTSTPAALFALVAAAVLLLQSGPALGDLVPGGSDVKAVTSSRRISGGVATRPGYEQPPPCECPLEPEPVCGSDGRSYDSPCRAGCAGAAVAHQGRCADPSGCAAVLCPAIFKPVCGADGREYASRCLADCTGVTVVGDGPCRAASGGGAPAADGSDKGGGRGHGGYGGGDDDGGKGRREEGGCICTEQYDPVCGEDGHTYGNACAAACTRVPVARRGECGGGGGGGGDDRGHSGSGGGKPAVADCSRCPPEPNFPVCGTDGRTYGSQCAAACNGTAVAYAGQCANPAGCAAVSCTSDYTPVCGANNVTYSNTCNAGCTGVTVVAEGECGPLAVPTWELSAAGCPPQRSVRCLVDPCSVAPSCAAHPRAAVCISSYCSDATYRGVPVGPCAAIFVDPRTGEPVADCGGKQAAEGGEEPQPAPAPTPTPAPAPCPCPKIYKPVCAAAKGTASSGPQGLATYDNECLAACDGARVRYEGRCADPRGCETVRCITEDKPVCGNDGVEYRNECFATCTGVDFTPGRCRGGNGGGGGDGGGAEAAAGCGHRDGHGEVGEEGEEEGGRREGCGGGDEGGRGGGGEDNGGGGGGKGHGRPADGGDGCICTLQYDPVCGEDGRTYGNACAAACARVPVARRGECGGGGGGGGGGHSGSGAKDARRHAPPPRRVGRRPPPPRRHRKQHQK</sequence>
<dbReference type="PANTHER" id="PTHR21131:SF0">
    <property type="entry name" value="GEO10195P1-RELATED"/>
    <property type="match status" value="1"/>
</dbReference>
<dbReference type="OrthoDB" id="544930at2759"/>
<dbReference type="SMART" id="SM00280">
    <property type="entry name" value="KAZAL"/>
    <property type="match status" value="8"/>
</dbReference>
<feature type="domain" description="Kazal-like" evidence="3">
    <location>
        <begin position="428"/>
        <end position="469"/>
    </location>
</feature>
<dbReference type="InterPro" id="IPR002350">
    <property type="entry name" value="Kazal_dom"/>
</dbReference>
<feature type="chain" id="PRO_5032269277" description="Kazal-like domain-containing protein" evidence="2">
    <location>
        <begin position="29"/>
        <end position="682"/>
    </location>
</feature>
<gene>
    <name evidence="4" type="ORF">HXX76_009336</name>
</gene>
<feature type="domain" description="Kazal-like" evidence="3">
    <location>
        <begin position="595"/>
        <end position="639"/>
    </location>
</feature>
<dbReference type="SUPFAM" id="SSF100895">
    <property type="entry name" value="Kazal-type serine protease inhibitors"/>
    <property type="match status" value="7"/>
</dbReference>
<dbReference type="CDD" id="cd00104">
    <property type="entry name" value="KAZAL_FS"/>
    <property type="match status" value="3"/>
</dbReference>
<evidence type="ECO:0000256" key="1">
    <source>
        <dbReference type="SAM" id="MobiDB-lite"/>
    </source>
</evidence>
<keyword evidence="2" id="KW-0732">Signal</keyword>
<dbReference type="Pfam" id="PF07648">
    <property type="entry name" value="Kazal_2"/>
    <property type="match status" value="3"/>
</dbReference>
<feature type="region of interest" description="Disordered" evidence="1">
    <location>
        <begin position="405"/>
        <end position="429"/>
    </location>
</feature>
<evidence type="ECO:0000313" key="4">
    <source>
        <dbReference type="EMBL" id="KAG2431843.1"/>
    </source>
</evidence>
<comment type="caution">
    <text evidence="4">The sequence shown here is derived from an EMBL/GenBank/DDBJ whole genome shotgun (WGS) entry which is preliminary data.</text>
</comment>
<dbReference type="AlphaFoldDB" id="A0A835SRI8"/>
<name>A0A835SRI8_CHLIN</name>
<accession>A0A835SRI8</accession>
<feature type="compositionally biased region" description="Gly residues" evidence="1">
    <location>
        <begin position="637"/>
        <end position="650"/>
    </location>
</feature>
<dbReference type="Proteomes" id="UP000650467">
    <property type="component" value="Unassembled WGS sequence"/>
</dbReference>
<feature type="domain" description="Kazal-like" evidence="3">
    <location>
        <begin position="241"/>
        <end position="287"/>
    </location>
</feature>
<feature type="region of interest" description="Disordered" evidence="1">
    <location>
        <begin position="148"/>
        <end position="177"/>
    </location>
</feature>
<dbReference type="PROSITE" id="PS00282">
    <property type="entry name" value="KAZAL_1"/>
    <property type="match status" value="4"/>
</dbReference>
<dbReference type="Gene3D" id="3.30.60.30">
    <property type="match status" value="8"/>
</dbReference>
<evidence type="ECO:0000256" key="2">
    <source>
        <dbReference type="SAM" id="SignalP"/>
    </source>
</evidence>
<feature type="compositionally biased region" description="Pro residues" evidence="1">
    <location>
        <begin position="420"/>
        <end position="429"/>
    </location>
</feature>
<feature type="domain" description="Kazal-like" evidence="3">
    <location>
        <begin position="474"/>
        <end position="526"/>
    </location>
</feature>
<keyword evidence="5" id="KW-1185">Reference proteome</keyword>
<feature type="domain" description="Kazal-like" evidence="3">
    <location>
        <begin position="56"/>
        <end position="100"/>
    </location>
</feature>
<evidence type="ECO:0000259" key="3">
    <source>
        <dbReference type="PROSITE" id="PS51465"/>
    </source>
</evidence>
<feature type="domain" description="Kazal-like" evidence="3">
    <location>
        <begin position="101"/>
        <end position="145"/>
    </location>
</feature>
<reference evidence="4" key="1">
    <citation type="journal article" date="2020" name="bioRxiv">
        <title>Comparative genomics of Chlamydomonas.</title>
        <authorList>
            <person name="Craig R.J."/>
            <person name="Hasan A.R."/>
            <person name="Ness R.W."/>
            <person name="Keightley P.D."/>
        </authorList>
    </citation>
    <scope>NUCLEOTIDE SEQUENCE</scope>
    <source>
        <strain evidence="4">SAG 7.73</strain>
    </source>
</reference>
<organism evidence="4 5">
    <name type="scientific">Chlamydomonas incerta</name>
    <dbReference type="NCBI Taxonomy" id="51695"/>
    <lineage>
        <taxon>Eukaryota</taxon>
        <taxon>Viridiplantae</taxon>
        <taxon>Chlorophyta</taxon>
        <taxon>core chlorophytes</taxon>
        <taxon>Chlorophyceae</taxon>
        <taxon>CS clade</taxon>
        <taxon>Chlamydomonadales</taxon>
        <taxon>Chlamydomonadaceae</taxon>
        <taxon>Chlamydomonas</taxon>
    </lineage>
</organism>
<dbReference type="InterPro" id="IPR053265">
    <property type="entry name" value="Serpin"/>
</dbReference>
<feature type="compositionally biased region" description="Basic residues" evidence="1">
    <location>
        <begin position="656"/>
        <end position="682"/>
    </location>
</feature>
<feature type="domain" description="Kazal-like" evidence="3">
    <location>
        <begin position="288"/>
        <end position="332"/>
    </location>
</feature>